<sequence>MRYLLILFISIFVSQSGFAQQITVKQEMEQIQKEKKVYFIYDARTNLNQVYVGRPLTGLSLDKVLKQLFKDCNIKWKRKGNNIILEQQVKSHIKSKPQKASKTELLHKYTLSGYVHDESGESLVNATIRDKTTGNGTMTNEQGYFSISLPKGVHSLDVAYLGFEEENKILDLNKDYVVKFILHENTTLGEVMVQGDLNSPLLTTQTGKRSFTSKDINTEFSLLSSPDVVKTLQRISGVSSGIELASGLYVHGGGSDENLFLLDGTSLYQINHSLGLFSSFNTDLIKNVDFYKSGFPARYSGRLSSITDVRTRDGDLQQYHGSYSIGMLDGKFNLEGPLVKDKTSFIIGLRRSWIDFFLKPTFYIINHGDNDGDKTSFGYMFYDLNAKITHYFSDRNKISIGLYSGLDHYNINDKSVWNPYVEDTKNNFRWGNLNVALNWSFSIKNKLFGNFTGCFTHNHSMQDYSEDDTQKLKEGIVRRTSLDTQNNSSHIYDYGIKADFDYRPSVFHKINFGGSYYCHIFKPQTKQQAFYFGDSSEEVDTTKVESTNFNRANEFSFYVEDEMNVLKNLSMDIGLNYSFFAVKDKAYQHLDPRFALKYQLGNNCSAKLSYTFMSQYVHRIASTYLEMPTDYWVLTTSSILPATSTQIAAGLYVRPNNTLTLSLESFYKYTSHLIQYRDWMGLQPPASRWDKDVIDGCGRSYGIELDADYRTQRTTLQASYTLSWTLHKYNDFDAGWFRDKFDNRHKLDIVWRYKLSSNTAIYASWTYHSGNRMTLPSKYITLPTLPNESIGLTSQYFLGNPNNVGLPAYHRLDIGANFTHKTKRGNDRIWNISIYNLYCHLNTMYSKIHQNEDGSFSIKCRGYIPIIPSVSYTLKF</sequence>
<keyword evidence="5 8" id="KW-0732">Signal</keyword>
<keyword evidence="11" id="KW-1185">Reference proteome</keyword>
<keyword evidence="10" id="KW-0675">Receptor</keyword>
<evidence type="ECO:0000313" key="10">
    <source>
        <dbReference type="EMBL" id="EXG77750.1"/>
    </source>
</evidence>
<dbReference type="InterPro" id="IPR039426">
    <property type="entry name" value="TonB-dep_rcpt-like"/>
</dbReference>
<dbReference type="Gene3D" id="2.170.130.10">
    <property type="entry name" value="TonB-dependent receptor, plug domain"/>
    <property type="match status" value="1"/>
</dbReference>
<comment type="subcellular location">
    <subcellularLocation>
        <location evidence="1">Cell outer membrane</location>
        <topology evidence="1">Multi-pass membrane protein</topology>
    </subcellularLocation>
</comment>
<evidence type="ECO:0000256" key="4">
    <source>
        <dbReference type="ARBA" id="ARBA00022692"/>
    </source>
</evidence>
<evidence type="ECO:0000259" key="9">
    <source>
        <dbReference type="Pfam" id="PF07715"/>
    </source>
</evidence>
<dbReference type="Gene3D" id="2.60.40.1120">
    <property type="entry name" value="Carboxypeptidase-like, regulatory domain"/>
    <property type="match status" value="1"/>
</dbReference>
<feature type="domain" description="TonB-dependent receptor plug" evidence="9">
    <location>
        <begin position="226"/>
        <end position="301"/>
    </location>
</feature>
<dbReference type="Gene3D" id="2.40.170.20">
    <property type="entry name" value="TonB-dependent receptor, beta-barrel domain"/>
    <property type="match status" value="1"/>
</dbReference>
<gene>
    <name evidence="10" type="ORF">XylorDRAFT_0095</name>
</gene>
<evidence type="ECO:0000256" key="5">
    <source>
        <dbReference type="ARBA" id="ARBA00022729"/>
    </source>
</evidence>
<dbReference type="InterPro" id="IPR037066">
    <property type="entry name" value="Plug_dom_sf"/>
</dbReference>
<dbReference type="SUPFAM" id="SSF49464">
    <property type="entry name" value="Carboxypeptidase regulatory domain-like"/>
    <property type="match status" value="1"/>
</dbReference>
<keyword evidence="4" id="KW-0812">Transmembrane</keyword>
<feature type="chain" id="PRO_5046138919" evidence="8">
    <location>
        <begin position="20"/>
        <end position="876"/>
    </location>
</feature>
<accession>A0ABP3BCW8</accession>
<dbReference type="PANTHER" id="PTHR30069">
    <property type="entry name" value="TONB-DEPENDENT OUTER MEMBRANE RECEPTOR"/>
    <property type="match status" value="1"/>
</dbReference>
<dbReference type="Pfam" id="PF13715">
    <property type="entry name" value="CarbopepD_reg_2"/>
    <property type="match status" value="1"/>
</dbReference>
<keyword evidence="6" id="KW-0472">Membrane</keyword>
<evidence type="ECO:0000313" key="11">
    <source>
        <dbReference type="Proteomes" id="UP000243438"/>
    </source>
</evidence>
<protein>
    <submittedName>
        <fullName evidence="10">Outer membrane receptor protein</fullName>
    </submittedName>
</protein>
<dbReference type="InterPro" id="IPR008969">
    <property type="entry name" value="CarboxyPept-like_regulatory"/>
</dbReference>
<dbReference type="EMBL" id="JFBS01000001">
    <property type="protein sequence ID" value="EXG77750.1"/>
    <property type="molecule type" value="Genomic_DNA"/>
</dbReference>
<dbReference type="Proteomes" id="UP000243438">
    <property type="component" value="Unassembled WGS sequence"/>
</dbReference>
<dbReference type="SUPFAM" id="SSF56935">
    <property type="entry name" value="Porins"/>
    <property type="match status" value="1"/>
</dbReference>
<proteinExistence type="predicted"/>
<evidence type="ECO:0000256" key="6">
    <source>
        <dbReference type="ARBA" id="ARBA00023136"/>
    </source>
</evidence>
<keyword evidence="2" id="KW-0813">Transport</keyword>
<comment type="caution">
    <text evidence="10">The sequence shown here is derived from an EMBL/GenBank/DDBJ whole genome shotgun (WGS) entry which is preliminary data.</text>
</comment>
<organism evidence="10 11">
    <name type="scientific">Xylanibacter oryzae DSM 17970</name>
    <dbReference type="NCBI Taxonomy" id="915438"/>
    <lineage>
        <taxon>Bacteria</taxon>
        <taxon>Pseudomonadati</taxon>
        <taxon>Bacteroidota</taxon>
        <taxon>Bacteroidia</taxon>
        <taxon>Bacteroidales</taxon>
        <taxon>Prevotellaceae</taxon>
        <taxon>Xylanibacter</taxon>
    </lineage>
</organism>
<keyword evidence="3" id="KW-1134">Transmembrane beta strand</keyword>
<feature type="signal peptide" evidence="8">
    <location>
        <begin position="1"/>
        <end position="19"/>
    </location>
</feature>
<dbReference type="InterPro" id="IPR036942">
    <property type="entry name" value="Beta-barrel_TonB_sf"/>
</dbReference>
<reference evidence="10" key="1">
    <citation type="submission" date="2013-07" db="EMBL/GenBank/DDBJ databases">
        <authorList>
            <consortium name="DOE Joint Genome Institute"/>
            <person name="Anderson I."/>
            <person name="Huntemann M."/>
            <person name="Han J."/>
            <person name="Chen A."/>
            <person name="Kyrpides N."/>
            <person name="Mavromatis K."/>
            <person name="Markowitz V."/>
            <person name="Palaniappan K."/>
            <person name="Ivanova N."/>
            <person name="Schaumberg A."/>
            <person name="Pati A."/>
            <person name="Liolios K."/>
            <person name="Nordberg H.P."/>
            <person name="Cantor M.N."/>
            <person name="Hua S.X."/>
            <person name="Woyke T."/>
        </authorList>
    </citation>
    <scope>NUCLEOTIDE SEQUENCE [LARGE SCALE GENOMIC DNA]</scope>
    <source>
        <strain evidence="10">DSM 17970</strain>
    </source>
</reference>
<evidence type="ECO:0000256" key="1">
    <source>
        <dbReference type="ARBA" id="ARBA00004571"/>
    </source>
</evidence>
<dbReference type="InterPro" id="IPR012910">
    <property type="entry name" value="Plug_dom"/>
</dbReference>
<name>A0ABP3BCW8_9BACT</name>
<dbReference type="Pfam" id="PF07715">
    <property type="entry name" value="Plug"/>
    <property type="match status" value="1"/>
</dbReference>
<evidence type="ECO:0000256" key="3">
    <source>
        <dbReference type="ARBA" id="ARBA00022452"/>
    </source>
</evidence>
<evidence type="ECO:0000256" key="2">
    <source>
        <dbReference type="ARBA" id="ARBA00022448"/>
    </source>
</evidence>
<evidence type="ECO:0000256" key="8">
    <source>
        <dbReference type="SAM" id="SignalP"/>
    </source>
</evidence>
<evidence type="ECO:0000256" key="7">
    <source>
        <dbReference type="ARBA" id="ARBA00023237"/>
    </source>
</evidence>
<dbReference type="PANTHER" id="PTHR30069:SF29">
    <property type="entry name" value="HEMOGLOBIN AND HEMOGLOBIN-HAPTOGLOBIN-BINDING PROTEIN 1-RELATED"/>
    <property type="match status" value="1"/>
</dbReference>
<keyword evidence="7" id="KW-0998">Cell outer membrane</keyword>